<accession>A0ABS1KWE4</accession>
<dbReference type="EMBL" id="JAERRB010000008">
    <property type="protein sequence ID" value="MBL0743789.1"/>
    <property type="molecule type" value="Genomic_DNA"/>
</dbReference>
<comment type="caution">
    <text evidence="2">The sequence shown here is derived from an EMBL/GenBank/DDBJ whole genome shotgun (WGS) entry which is preliminary data.</text>
</comment>
<organism evidence="2 3">
    <name type="scientific">Chryseolinea lacunae</name>
    <dbReference type="NCBI Taxonomy" id="2801331"/>
    <lineage>
        <taxon>Bacteria</taxon>
        <taxon>Pseudomonadati</taxon>
        <taxon>Bacteroidota</taxon>
        <taxon>Cytophagia</taxon>
        <taxon>Cytophagales</taxon>
        <taxon>Fulvivirgaceae</taxon>
        <taxon>Chryseolinea</taxon>
    </lineage>
</organism>
<name>A0ABS1KWE4_9BACT</name>
<dbReference type="RefSeq" id="WP_202013255.1">
    <property type="nucleotide sequence ID" value="NZ_JAERRB010000008.1"/>
</dbReference>
<evidence type="ECO:0000313" key="3">
    <source>
        <dbReference type="Proteomes" id="UP000613030"/>
    </source>
</evidence>
<protein>
    <submittedName>
        <fullName evidence="2">Uncharacterized protein</fullName>
    </submittedName>
</protein>
<sequence>MENQSRIEELLAESLRRFDRLAEKVDGLSEKVENIKVDLKGEISVLRDDLSGRLARVEGRLIRVEGRLTNVEGELVKLNLVSSQNSLSLMELAKDRERIDRLEKTVYK</sequence>
<evidence type="ECO:0000256" key="1">
    <source>
        <dbReference type="SAM" id="Coils"/>
    </source>
</evidence>
<dbReference type="Proteomes" id="UP000613030">
    <property type="component" value="Unassembled WGS sequence"/>
</dbReference>
<proteinExistence type="predicted"/>
<reference evidence="2 3" key="1">
    <citation type="submission" date="2021-01" db="EMBL/GenBank/DDBJ databases">
        <title>Chryseolinea sp. Jin1 Genome sequencing and assembly.</title>
        <authorList>
            <person name="Kim I."/>
        </authorList>
    </citation>
    <scope>NUCLEOTIDE SEQUENCE [LARGE SCALE GENOMIC DNA]</scope>
    <source>
        <strain evidence="2 3">Jin1</strain>
    </source>
</reference>
<keyword evidence="1" id="KW-0175">Coiled coil</keyword>
<feature type="coiled-coil region" evidence="1">
    <location>
        <begin position="11"/>
        <end position="38"/>
    </location>
</feature>
<evidence type="ECO:0000313" key="2">
    <source>
        <dbReference type="EMBL" id="MBL0743789.1"/>
    </source>
</evidence>
<gene>
    <name evidence="2" type="ORF">JI741_21340</name>
</gene>
<keyword evidence="3" id="KW-1185">Reference proteome</keyword>